<gene>
    <name evidence="5" type="ORF">OYT1_ch1306</name>
</gene>
<dbReference type="InterPro" id="IPR058624">
    <property type="entry name" value="MdtA-like_HH"/>
</dbReference>
<feature type="domain" description="YknX-like C-terminal permuted SH3-like" evidence="4">
    <location>
        <begin position="299"/>
        <end position="368"/>
    </location>
</feature>
<dbReference type="Gene3D" id="1.10.287.470">
    <property type="entry name" value="Helix hairpin bin"/>
    <property type="match status" value="1"/>
</dbReference>
<organism evidence="5 6">
    <name type="scientific">Ferriphaselus amnicola</name>
    <dbReference type="NCBI Taxonomy" id="1188319"/>
    <lineage>
        <taxon>Bacteria</taxon>
        <taxon>Pseudomonadati</taxon>
        <taxon>Pseudomonadota</taxon>
        <taxon>Betaproteobacteria</taxon>
        <taxon>Nitrosomonadales</taxon>
        <taxon>Gallionellaceae</taxon>
        <taxon>Ferriphaselus</taxon>
    </lineage>
</organism>
<dbReference type="Proteomes" id="UP000033070">
    <property type="component" value="Chromosome"/>
</dbReference>
<evidence type="ECO:0000313" key="6">
    <source>
        <dbReference type="Proteomes" id="UP000033070"/>
    </source>
</evidence>
<dbReference type="Gene3D" id="2.40.30.170">
    <property type="match status" value="1"/>
</dbReference>
<dbReference type="KEGG" id="fam:OYT1_ch1306"/>
<feature type="domain" description="Multidrug resistance protein MdtA-like barrel-sandwich hybrid" evidence="3">
    <location>
        <begin position="47"/>
        <end position="213"/>
    </location>
</feature>
<keyword evidence="6" id="KW-1185">Reference proteome</keyword>
<dbReference type="EMBL" id="AP018738">
    <property type="protein sequence ID" value="BBE50863.1"/>
    <property type="molecule type" value="Genomic_DNA"/>
</dbReference>
<dbReference type="Pfam" id="PF25917">
    <property type="entry name" value="BSH_RND"/>
    <property type="match status" value="1"/>
</dbReference>
<reference evidence="5 6" key="1">
    <citation type="submission" date="2018-06" db="EMBL/GenBank/DDBJ databases">
        <title>OYT1 Genome Sequencing.</title>
        <authorList>
            <person name="Kato S."/>
            <person name="Itoh T."/>
            <person name="Ohkuma M."/>
        </authorList>
    </citation>
    <scope>NUCLEOTIDE SEQUENCE [LARGE SCALE GENOMIC DNA]</scope>
    <source>
        <strain evidence="5 6">OYT1</strain>
    </source>
</reference>
<dbReference type="PANTHER" id="PTHR30469:SF15">
    <property type="entry name" value="HLYD FAMILY OF SECRETION PROTEINS"/>
    <property type="match status" value="1"/>
</dbReference>
<dbReference type="InterPro" id="IPR058637">
    <property type="entry name" value="YknX-like_C"/>
</dbReference>
<accession>A0A2Z6GBG2</accession>
<feature type="domain" description="Multidrug resistance protein MdtA-like alpha-helical hairpin" evidence="2">
    <location>
        <begin position="100"/>
        <end position="162"/>
    </location>
</feature>
<dbReference type="Pfam" id="PF25989">
    <property type="entry name" value="YknX_C"/>
    <property type="match status" value="1"/>
</dbReference>
<comment type="similarity">
    <text evidence="1">Belongs to the membrane fusion protein (MFP) (TC 8.A.1) family.</text>
</comment>
<sequence length="375" mass="40801">MVSAFLWVILTQGPLAPLKVTTDRVRAANLAPEVFGVGIIEARHTYNIAPIMNGRVSRMLVDQGDKVVAGQVVAEIDPVDLNEKLASSQHLAERAANTIKVAEAQLIEAQSRSRTTSSTYARFEELHTRGFVSQEMLDAKLHERTAAIAAVEAATASLSAAKREYAKSLSDFKGAKKQQEQTRLISPVSGIVTARMADNGAILSPGQTALQVVEPSDLWIKTRVDQKQAGMLQPGCKAVIVLRSQPQIHIPGALARIDLISDSVTEERIVNVVFSTKEIHPSVGEYAEITFQLPSLQRVLSIPSAAVKRISQQEVVWVLQEGHARLRAIKTGVATLDGRTQVIDGLSDQDEVIVYSQQALRNGLKVKVVSEIVRN</sequence>
<dbReference type="GO" id="GO:1990281">
    <property type="term" value="C:efflux pump complex"/>
    <property type="evidence" value="ECO:0007669"/>
    <property type="project" value="TreeGrafter"/>
</dbReference>
<evidence type="ECO:0000256" key="1">
    <source>
        <dbReference type="ARBA" id="ARBA00009477"/>
    </source>
</evidence>
<dbReference type="GO" id="GO:0015562">
    <property type="term" value="F:efflux transmembrane transporter activity"/>
    <property type="evidence" value="ECO:0007669"/>
    <property type="project" value="TreeGrafter"/>
</dbReference>
<dbReference type="Gene3D" id="2.40.420.20">
    <property type="match status" value="1"/>
</dbReference>
<dbReference type="SUPFAM" id="SSF111369">
    <property type="entry name" value="HlyD-like secretion proteins"/>
    <property type="match status" value="1"/>
</dbReference>
<dbReference type="Gene3D" id="2.40.50.100">
    <property type="match status" value="1"/>
</dbReference>
<protein>
    <submittedName>
        <fullName evidence="5">Macrolide export protein MacA</fullName>
    </submittedName>
</protein>
<name>A0A2Z6GBG2_9PROT</name>
<evidence type="ECO:0000259" key="3">
    <source>
        <dbReference type="Pfam" id="PF25917"/>
    </source>
</evidence>
<evidence type="ECO:0000259" key="4">
    <source>
        <dbReference type="Pfam" id="PF25989"/>
    </source>
</evidence>
<dbReference type="InterPro" id="IPR006143">
    <property type="entry name" value="RND_pump_MFP"/>
</dbReference>
<dbReference type="PANTHER" id="PTHR30469">
    <property type="entry name" value="MULTIDRUG RESISTANCE PROTEIN MDTA"/>
    <property type="match status" value="1"/>
</dbReference>
<dbReference type="Pfam" id="PF25876">
    <property type="entry name" value="HH_MFP_RND"/>
    <property type="match status" value="1"/>
</dbReference>
<dbReference type="AlphaFoldDB" id="A0A2Z6GBG2"/>
<dbReference type="NCBIfam" id="TIGR01730">
    <property type="entry name" value="RND_mfp"/>
    <property type="match status" value="1"/>
</dbReference>
<proteinExistence type="inferred from homology"/>
<evidence type="ECO:0000259" key="2">
    <source>
        <dbReference type="Pfam" id="PF25876"/>
    </source>
</evidence>
<dbReference type="STRING" id="1188319.OYT1_01967"/>
<dbReference type="InterPro" id="IPR058625">
    <property type="entry name" value="MdtA-like_BSH"/>
</dbReference>
<evidence type="ECO:0000313" key="5">
    <source>
        <dbReference type="EMBL" id="BBE50863.1"/>
    </source>
</evidence>